<feature type="coiled-coil region" evidence="10">
    <location>
        <begin position="124"/>
        <end position="158"/>
    </location>
</feature>
<keyword evidence="3" id="KW-0158">Chromosome</keyword>
<keyword evidence="8" id="KW-0131">Cell cycle</keyword>
<dbReference type="GO" id="GO:0005634">
    <property type="term" value="C:nucleus"/>
    <property type="evidence" value="ECO:0007669"/>
    <property type="project" value="UniProtKB-SubCell"/>
</dbReference>
<comment type="subcellular location">
    <subcellularLocation>
        <location evidence="2">Chromosome</location>
        <location evidence="2">Centromere</location>
        <location evidence="2">Kinetochore</location>
    </subcellularLocation>
    <subcellularLocation>
        <location evidence="1">Nucleus</location>
    </subcellularLocation>
</comment>
<evidence type="ECO:0000256" key="6">
    <source>
        <dbReference type="ARBA" id="ARBA00022838"/>
    </source>
</evidence>
<name>A0A8J2W2C2_9CRUS</name>
<dbReference type="PANTHER" id="PTHR15459:SF3">
    <property type="entry name" value="POLYAMINE-MODULATED FACTOR 1"/>
    <property type="match status" value="1"/>
</dbReference>
<accession>A0A8J2W2C2</accession>
<evidence type="ECO:0000313" key="11">
    <source>
        <dbReference type="EMBL" id="CAH0102114.1"/>
    </source>
</evidence>
<dbReference type="GO" id="GO:0007059">
    <property type="term" value="P:chromosome segregation"/>
    <property type="evidence" value="ECO:0007669"/>
    <property type="project" value="TreeGrafter"/>
</dbReference>
<gene>
    <name evidence="11" type="ORF">DGAL_LOCUS4492</name>
</gene>
<evidence type="ECO:0000256" key="10">
    <source>
        <dbReference type="SAM" id="Coils"/>
    </source>
</evidence>
<dbReference type="PANTHER" id="PTHR15459">
    <property type="entry name" value="POLYAMINE-MODULATED FACTOR 1"/>
    <property type="match status" value="1"/>
</dbReference>
<sequence length="186" mass="21082">MAENDVNVEEKTLNDESRLSLLNDALDQASHKVINKILSQKAFAECLPFMKKKSDTLALLHTIFGQKVQSKLKQEFDELFSALSLKEKLDFLDKIDVEQAELSQGETVWRPTGDPAKDMLAYDIPALQLHKEELLSSLKELQAENEREKEKILKVVEGISETEKLIEGLLIKNEKTLEVLSSFPSL</sequence>
<organism evidence="11 12">
    <name type="scientific">Daphnia galeata</name>
    <dbReference type="NCBI Taxonomy" id="27404"/>
    <lineage>
        <taxon>Eukaryota</taxon>
        <taxon>Metazoa</taxon>
        <taxon>Ecdysozoa</taxon>
        <taxon>Arthropoda</taxon>
        <taxon>Crustacea</taxon>
        <taxon>Branchiopoda</taxon>
        <taxon>Diplostraca</taxon>
        <taxon>Cladocera</taxon>
        <taxon>Anomopoda</taxon>
        <taxon>Daphniidae</taxon>
        <taxon>Daphnia</taxon>
    </lineage>
</organism>
<dbReference type="OrthoDB" id="6368476at2759"/>
<keyword evidence="5" id="KW-0498">Mitosis</keyword>
<keyword evidence="4" id="KW-0132">Cell division</keyword>
<evidence type="ECO:0000256" key="2">
    <source>
        <dbReference type="ARBA" id="ARBA00004629"/>
    </source>
</evidence>
<dbReference type="EMBL" id="CAKKLH010000073">
    <property type="protein sequence ID" value="CAH0102114.1"/>
    <property type="molecule type" value="Genomic_DNA"/>
</dbReference>
<dbReference type="GO" id="GO:0000444">
    <property type="term" value="C:MIS12/MIND type complex"/>
    <property type="evidence" value="ECO:0007669"/>
    <property type="project" value="InterPro"/>
</dbReference>
<evidence type="ECO:0000256" key="5">
    <source>
        <dbReference type="ARBA" id="ARBA00022776"/>
    </source>
</evidence>
<reference evidence="11" key="1">
    <citation type="submission" date="2021-11" db="EMBL/GenBank/DDBJ databases">
        <authorList>
            <person name="Schell T."/>
        </authorList>
    </citation>
    <scope>NUCLEOTIDE SEQUENCE</scope>
    <source>
        <strain evidence="11">M5</strain>
    </source>
</reference>
<proteinExistence type="predicted"/>
<evidence type="ECO:0000256" key="3">
    <source>
        <dbReference type="ARBA" id="ARBA00022454"/>
    </source>
</evidence>
<keyword evidence="6" id="KW-0995">Kinetochore</keyword>
<protein>
    <submittedName>
        <fullName evidence="11">Uncharacterized protein</fullName>
    </submittedName>
</protein>
<keyword evidence="7" id="KW-0539">Nucleus</keyword>
<keyword evidence="12" id="KW-1185">Reference proteome</keyword>
<evidence type="ECO:0000256" key="7">
    <source>
        <dbReference type="ARBA" id="ARBA00023242"/>
    </source>
</evidence>
<dbReference type="GO" id="GO:0051301">
    <property type="term" value="P:cell division"/>
    <property type="evidence" value="ECO:0007669"/>
    <property type="project" value="UniProtKB-KW"/>
</dbReference>
<evidence type="ECO:0000256" key="4">
    <source>
        <dbReference type="ARBA" id="ARBA00022618"/>
    </source>
</evidence>
<evidence type="ECO:0000256" key="8">
    <source>
        <dbReference type="ARBA" id="ARBA00023306"/>
    </source>
</evidence>
<keyword evidence="10" id="KW-0175">Coiled coil</keyword>
<dbReference type="AlphaFoldDB" id="A0A8J2W2C2"/>
<comment type="caution">
    <text evidence="11">The sequence shown here is derived from an EMBL/GenBank/DDBJ whole genome shotgun (WGS) entry which is preliminary data.</text>
</comment>
<evidence type="ECO:0000313" key="12">
    <source>
        <dbReference type="Proteomes" id="UP000789390"/>
    </source>
</evidence>
<dbReference type="Proteomes" id="UP000789390">
    <property type="component" value="Unassembled WGS sequence"/>
</dbReference>
<keyword evidence="9" id="KW-0137">Centromere</keyword>
<evidence type="ECO:0000256" key="9">
    <source>
        <dbReference type="ARBA" id="ARBA00023328"/>
    </source>
</evidence>
<dbReference type="InterPro" id="IPR007128">
    <property type="entry name" value="PMF1/Nnf1"/>
</dbReference>
<evidence type="ECO:0000256" key="1">
    <source>
        <dbReference type="ARBA" id="ARBA00004123"/>
    </source>
</evidence>
<dbReference type="Pfam" id="PF03980">
    <property type="entry name" value="Nnf1"/>
    <property type="match status" value="1"/>
</dbReference>